<comment type="caution">
    <text evidence="1">The sequence shown here is derived from an EMBL/GenBank/DDBJ whole genome shotgun (WGS) entry which is preliminary data.</text>
</comment>
<gene>
    <name evidence="1" type="ORF">FPV60_15680</name>
</gene>
<name>A0A558F0G9_9GAMM</name>
<dbReference type="AlphaFoldDB" id="A0A558F0G9"/>
<proteinExistence type="predicted"/>
<reference evidence="1 2" key="1">
    <citation type="submission" date="2019-07" db="EMBL/GenBank/DDBJ databases">
        <title>Draft Genome Sequence of the first blaOXA-58-Harboring Acinetobacter colistiniresistens clinical isolate from Brazil.</title>
        <authorList>
            <person name="Favaro L.S."/>
            <person name="Paula-Petroli S.B."/>
            <person name="Moura C.F."/>
            <person name="Tognim M.C.B."/>
            <person name="Venancio E.J."/>
            <person name="Yamada-Ogatta S.F."/>
            <person name="Carrara-Marroni F.E."/>
        </authorList>
    </citation>
    <scope>NUCLEOTIDE SEQUENCE [LARGE SCALE GENOMIC DNA]</scope>
    <source>
        <strain evidence="1 2">DL</strain>
    </source>
</reference>
<evidence type="ECO:0000313" key="1">
    <source>
        <dbReference type="EMBL" id="TVT79032.1"/>
    </source>
</evidence>
<evidence type="ECO:0000313" key="2">
    <source>
        <dbReference type="Proteomes" id="UP000316981"/>
    </source>
</evidence>
<organism evidence="1 2">
    <name type="scientific">Acinetobacter colistiniresistens</name>
    <dbReference type="NCBI Taxonomy" id="280145"/>
    <lineage>
        <taxon>Bacteria</taxon>
        <taxon>Pseudomonadati</taxon>
        <taxon>Pseudomonadota</taxon>
        <taxon>Gammaproteobacteria</taxon>
        <taxon>Moraxellales</taxon>
        <taxon>Moraxellaceae</taxon>
        <taxon>Acinetobacter</taxon>
    </lineage>
</organism>
<dbReference type="EMBL" id="VMTP01000079">
    <property type="protein sequence ID" value="TVT79032.1"/>
    <property type="molecule type" value="Genomic_DNA"/>
</dbReference>
<dbReference type="Pfam" id="PF11672">
    <property type="entry name" value="DUF3268"/>
    <property type="match status" value="1"/>
</dbReference>
<dbReference type="RefSeq" id="WP_081311903.1">
    <property type="nucleotide sequence ID" value="NZ_VMTP01000079.1"/>
</dbReference>
<accession>A0A558F0G9</accession>
<dbReference type="InterPro" id="IPR021686">
    <property type="entry name" value="DUF3268"/>
</dbReference>
<sequence length="252" mass="29843">MTLSYQLNELNKKQNKSKNTNEDHLMHYNFYLIKECDAILKSFGYNTFRLRSNEIKGRHINVLFQYWKNQTQNIVILKQKYNFLLWWANSCNNVGVLKELSVYLNSPLNKISAPLDSIESKFGWHNNIHLPSYKCLECEVQLELVNKSYICPICSKYVGINSDGRPLGYIADEELRACRKKAHYFFDNLWQRKLITHPNLTKNQARRLGYKWLSEKLNISHHLCHIAFFDIDLCNQVILICEPYFISLNRNN</sequence>
<dbReference type="Proteomes" id="UP000316981">
    <property type="component" value="Unassembled WGS sequence"/>
</dbReference>
<protein>
    <submittedName>
        <fullName evidence="1">Uncharacterized protein</fullName>
    </submittedName>
</protein>